<accession>A0A061FJB1</accession>
<name>A0A061FJB1_THECC</name>
<gene>
    <name evidence="2" type="ORF">TCM_033905</name>
</gene>
<reference evidence="2 3" key="1">
    <citation type="journal article" date="2013" name="Genome Biol.">
        <title>The genome sequence of the most widely cultivated cacao type and its use to identify candidate genes regulating pod color.</title>
        <authorList>
            <person name="Motamayor J.C."/>
            <person name="Mockaitis K."/>
            <person name="Schmutz J."/>
            <person name="Haiminen N."/>
            <person name="Iii D.L."/>
            <person name="Cornejo O."/>
            <person name="Findley S.D."/>
            <person name="Zheng P."/>
            <person name="Utro F."/>
            <person name="Royaert S."/>
            <person name="Saski C."/>
            <person name="Jenkins J."/>
            <person name="Podicheti R."/>
            <person name="Zhao M."/>
            <person name="Scheffler B.E."/>
            <person name="Stack J.C."/>
            <person name="Feltus F.A."/>
            <person name="Mustiga G.M."/>
            <person name="Amores F."/>
            <person name="Phillips W."/>
            <person name="Marelli J.P."/>
            <person name="May G.D."/>
            <person name="Shapiro H."/>
            <person name="Ma J."/>
            <person name="Bustamante C.D."/>
            <person name="Schnell R.J."/>
            <person name="Main D."/>
            <person name="Gilbert D."/>
            <person name="Parida L."/>
            <person name="Kuhn D.N."/>
        </authorList>
    </citation>
    <scope>NUCLEOTIDE SEQUENCE [LARGE SCALE GENOMIC DNA]</scope>
    <source>
        <strain evidence="3">cv. Matina 1-6</strain>
    </source>
</reference>
<organism evidence="2 3">
    <name type="scientific">Theobroma cacao</name>
    <name type="common">Cacao</name>
    <name type="synonym">Cocoa</name>
    <dbReference type="NCBI Taxonomy" id="3641"/>
    <lineage>
        <taxon>Eukaryota</taxon>
        <taxon>Viridiplantae</taxon>
        <taxon>Streptophyta</taxon>
        <taxon>Embryophyta</taxon>
        <taxon>Tracheophyta</taxon>
        <taxon>Spermatophyta</taxon>
        <taxon>Magnoliopsida</taxon>
        <taxon>eudicotyledons</taxon>
        <taxon>Gunneridae</taxon>
        <taxon>Pentapetalae</taxon>
        <taxon>rosids</taxon>
        <taxon>malvids</taxon>
        <taxon>Malvales</taxon>
        <taxon>Malvaceae</taxon>
        <taxon>Byttnerioideae</taxon>
        <taxon>Theobroma</taxon>
    </lineage>
</organism>
<keyword evidence="1" id="KW-0472">Membrane</keyword>
<dbReference type="Proteomes" id="UP000026915">
    <property type="component" value="Chromosome 8"/>
</dbReference>
<sequence>MLSLLIRGNQGGPSVVSFQPSCRSVLVLIRSSEGLARLRVDMGLFVLFVQVVVGWALFLLLAVIVVGPIRLWTEKSCGIENLDRTVAQILPDVGHRWVCFVFLLVDLFLKFSAPIKLSGALYFFVMGTPTPPLI</sequence>
<keyword evidence="1" id="KW-0812">Transmembrane</keyword>
<dbReference type="EMBL" id="CM001886">
    <property type="protein sequence ID" value="EOY14579.1"/>
    <property type="molecule type" value="Genomic_DNA"/>
</dbReference>
<dbReference type="Gramene" id="EOY14579">
    <property type="protein sequence ID" value="EOY14579"/>
    <property type="gene ID" value="TCM_033905"/>
</dbReference>
<dbReference type="AlphaFoldDB" id="A0A061FJB1"/>
<dbReference type="HOGENOM" id="CLU_1900004_0_0_1"/>
<dbReference type="InParanoid" id="A0A061FJB1"/>
<evidence type="ECO:0000313" key="2">
    <source>
        <dbReference type="EMBL" id="EOY14579.1"/>
    </source>
</evidence>
<keyword evidence="1" id="KW-1133">Transmembrane helix</keyword>
<evidence type="ECO:0000256" key="1">
    <source>
        <dbReference type="SAM" id="Phobius"/>
    </source>
</evidence>
<proteinExistence type="predicted"/>
<protein>
    <submittedName>
        <fullName evidence="2">Uncharacterized protein</fullName>
    </submittedName>
</protein>
<evidence type="ECO:0000313" key="3">
    <source>
        <dbReference type="Proteomes" id="UP000026915"/>
    </source>
</evidence>
<keyword evidence="3" id="KW-1185">Reference proteome</keyword>
<feature type="transmembrane region" description="Helical" evidence="1">
    <location>
        <begin position="44"/>
        <end position="69"/>
    </location>
</feature>